<name>A0ABQ4N9Z5_9BACL</name>
<keyword evidence="6" id="KW-1185">Reference proteome</keyword>
<proteinExistence type="inferred from homology"/>
<evidence type="ECO:0000256" key="2">
    <source>
        <dbReference type="SAM" id="MobiDB-lite"/>
    </source>
</evidence>
<keyword evidence="3" id="KW-0472">Membrane</keyword>
<feature type="transmembrane region" description="Helical" evidence="3">
    <location>
        <begin position="7"/>
        <end position="25"/>
    </location>
</feature>
<accession>A0ABQ4N9Z5</accession>
<feature type="compositionally biased region" description="Gly residues" evidence="2">
    <location>
        <begin position="125"/>
        <end position="148"/>
    </location>
</feature>
<dbReference type="EMBL" id="BOVJ01000118">
    <property type="protein sequence ID" value="GIQ65047.1"/>
    <property type="molecule type" value="Genomic_DNA"/>
</dbReference>
<comment type="similarity">
    <text evidence="1">Belongs to the CapA family.</text>
</comment>
<organism evidence="5 6">
    <name type="scientific">Paenibacillus cisolokensis</name>
    <dbReference type="NCBI Taxonomy" id="1658519"/>
    <lineage>
        <taxon>Bacteria</taxon>
        <taxon>Bacillati</taxon>
        <taxon>Bacillota</taxon>
        <taxon>Bacilli</taxon>
        <taxon>Bacillales</taxon>
        <taxon>Paenibacillaceae</taxon>
        <taxon>Paenibacillus</taxon>
    </lineage>
</organism>
<feature type="domain" description="Capsule synthesis protein CapA" evidence="4">
    <location>
        <begin position="167"/>
        <end position="407"/>
    </location>
</feature>
<comment type="caution">
    <text evidence="5">The sequence shown here is derived from an EMBL/GenBank/DDBJ whole genome shotgun (WGS) entry which is preliminary data.</text>
</comment>
<dbReference type="Gene3D" id="3.60.21.10">
    <property type="match status" value="1"/>
</dbReference>
<dbReference type="InterPro" id="IPR019079">
    <property type="entry name" value="Capsule_synth_CapA"/>
</dbReference>
<sequence length="482" mass="49913">MRRLTVLNLVMLAGIAIILFAWLTGKDGTRPGGLTAGENSRQEESAAPPSKGPGTDGSAGQSGDGGGANGSAGQSGDGGGANGSAGQSGDGGGAAGSAGQSGDGGEAGGNAGQSGNGCDADGSAGQSGNGGGADGSAGQSGNGGGANGNAGQSGEEERPDDSGAKVRLAFVGDLLLASSVEELMRKNGYDYPYRDALPYLTEPDLTAGNLENPITKRGTPAEDKQYVFKGRPESLDALKEAGFDVVSVANNHTLDQGVVGLLDTIDYLDEAGIRHMGGGRNEEEAYRPAVLEAQGVKVAYLGFSRVLPVVEWKATKEREGLAEAYDSTRALEAIRKAKEDADLIVVMVHWGRERVDHPVEHQKVLAKQFIDAGADLVIGSHPHVLQGFERYKGKWIAYSLGNFIFNMTATLKTRDTGVLDCVCSKAGDCELKFHPMRAEQSKPSPMDKTSAAKLIAHLNDISFGVKIHPDGTITAKDDDGKR</sequence>
<dbReference type="Pfam" id="PF09587">
    <property type="entry name" value="PGA_cap"/>
    <property type="match status" value="1"/>
</dbReference>
<evidence type="ECO:0000313" key="5">
    <source>
        <dbReference type="EMBL" id="GIQ65047.1"/>
    </source>
</evidence>
<keyword evidence="3" id="KW-0812">Transmembrane</keyword>
<evidence type="ECO:0000256" key="1">
    <source>
        <dbReference type="ARBA" id="ARBA00005662"/>
    </source>
</evidence>
<dbReference type="PANTHER" id="PTHR33393:SF13">
    <property type="entry name" value="PGA BIOSYNTHESIS PROTEIN CAPA"/>
    <property type="match status" value="1"/>
</dbReference>
<evidence type="ECO:0000256" key="3">
    <source>
        <dbReference type="SAM" id="Phobius"/>
    </source>
</evidence>
<dbReference type="InterPro" id="IPR052169">
    <property type="entry name" value="CW_Biosynth-Accessory"/>
</dbReference>
<dbReference type="CDD" id="cd07381">
    <property type="entry name" value="MPP_CapA"/>
    <property type="match status" value="1"/>
</dbReference>
<feature type="region of interest" description="Disordered" evidence="2">
    <location>
        <begin position="32"/>
        <end position="162"/>
    </location>
</feature>
<evidence type="ECO:0000259" key="4">
    <source>
        <dbReference type="SMART" id="SM00854"/>
    </source>
</evidence>
<dbReference type="PANTHER" id="PTHR33393">
    <property type="entry name" value="POLYGLUTAMINE SYNTHESIS ACCESSORY PROTEIN RV0574C-RELATED"/>
    <property type="match status" value="1"/>
</dbReference>
<gene>
    <name evidence="5" type="ORF">PACILC2_36150</name>
</gene>
<dbReference type="Proteomes" id="UP000680304">
    <property type="component" value="Unassembled WGS sequence"/>
</dbReference>
<dbReference type="SMART" id="SM00854">
    <property type="entry name" value="PGA_cap"/>
    <property type="match status" value="1"/>
</dbReference>
<dbReference type="SUPFAM" id="SSF56300">
    <property type="entry name" value="Metallo-dependent phosphatases"/>
    <property type="match status" value="1"/>
</dbReference>
<reference evidence="5 6" key="1">
    <citation type="submission" date="2021-04" db="EMBL/GenBank/DDBJ databases">
        <title>Draft genome sequence of Paenibacillus cisolokensis, LC2-13A.</title>
        <authorList>
            <person name="Uke A."/>
            <person name="Chhe C."/>
            <person name="Baramee S."/>
            <person name="Kosugi A."/>
        </authorList>
    </citation>
    <scope>NUCLEOTIDE SEQUENCE [LARGE SCALE GENOMIC DNA]</scope>
    <source>
        <strain evidence="5 6">LC2-13A</strain>
    </source>
</reference>
<protein>
    <recommendedName>
        <fullName evidence="4">Capsule synthesis protein CapA domain-containing protein</fullName>
    </recommendedName>
</protein>
<evidence type="ECO:0000313" key="6">
    <source>
        <dbReference type="Proteomes" id="UP000680304"/>
    </source>
</evidence>
<feature type="compositionally biased region" description="Gly residues" evidence="2">
    <location>
        <begin position="54"/>
        <end position="115"/>
    </location>
</feature>
<keyword evidence="3" id="KW-1133">Transmembrane helix</keyword>
<dbReference type="InterPro" id="IPR029052">
    <property type="entry name" value="Metallo-depent_PP-like"/>
</dbReference>